<reference evidence="4" key="1">
    <citation type="journal article" date="2011" name="J. Bacteriol.">
        <title>Genome sequences of eight morphologically diverse alphaproteobacteria.</title>
        <authorList>
            <consortium name="US DOE Joint Genome Institute"/>
            <person name="Brown P.J."/>
            <person name="Kysela D.T."/>
            <person name="Buechlein A."/>
            <person name="Hemmerich C."/>
            <person name="Brun Y.V."/>
        </authorList>
    </citation>
    <scope>NUCLEOTIDE SEQUENCE [LARGE SCALE GENOMIC DNA]</scope>
    <source>
        <strain evidence="4">ATCC 51888 / DSM 1869 / NCIB 11706 / TK 0415</strain>
    </source>
</reference>
<feature type="signal peptide" evidence="1">
    <location>
        <begin position="1"/>
        <end position="23"/>
    </location>
</feature>
<proteinExistence type="predicted"/>
<evidence type="ECO:0000256" key="1">
    <source>
        <dbReference type="SAM" id="SignalP"/>
    </source>
</evidence>
<dbReference type="Proteomes" id="UP000002033">
    <property type="component" value="Chromosome"/>
</dbReference>
<dbReference type="RefSeq" id="WP_013214110.1">
    <property type="nucleotide sequence ID" value="NC_014313.1"/>
</dbReference>
<evidence type="ECO:0000259" key="2">
    <source>
        <dbReference type="Pfam" id="PF06904"/>
    </source>
</evidence>
<dbReference type="PROSITE" id="PS51257">
    <property type="entry name" value="PROKAR_LIPOPROTEIN"/>
    <property type="match status" value="1"/>
</dbReference>
<feature type="chain" id="PRO_5003115979" evidence="1">
    <location>
        <begin position="24"/>
        <end position="228"/>
    </location>
</feature>
<dbReference type="STRING" id="582899.Hden_0064"/>
<name>D8JPK0_HYPDA</name>
<dbReference type="HOGENOM" id="CLU_043272_2_1_5"/>
<feature type="domain" description="Extensin-like C-terminal" evidence="2">
    <location>
        <begin position="47"/>
        <end position="228"/>
    </location>
</feature>
<evidence type="ECO:0000313" key="4">
    <source>
        <dbReference type="Proteomes" id="UP000002033"/>
    </source>
</evidence>
<organism evidence="3 4">
    <name type="scientific">Hyphomicrobium denitrificans (strain ATCC 51888 / DSM 1869 / NCIMB 11706 / TK 0415)</name>
    <dbReference type="NCBI Taxonomy" id="582899"/>
    <lineage>
        <taxon>Bacteria</taxon>
        <taxon>Pseudomonadati</taxon>
        <taxon>Pseudomonadota</taxon>
        <taxon>Alphaproteobacteria</taxon>
        <taxon>Hyphomicrobiales</taxon>
        <taxon>Hyphomicrobiaceae</taxon>
        <taxon>Hyphomicrobium</taxon>
    </lineage>
</organism>
<dbReference type="InterPro" id="IPR009683">
    <property type="entry name" value="Extensin-like_C"/>
</dbReference>
<dbReference type="eggNOG" id="COG3921">
    <property type="taxonomic scope" value="Bacteria"/>
</dbReference>
<dbReference type="AlphaFoldDB" id="D8JPK0"/>
<protein>
    <submittedName>
        <fullName evidence="3">Extensin family protein</fullName>
    </submittedName>
</protein>
<keyword evidence="4" id="KW-1185">Reference proteome</keyword>
<dbReference type="OrthoDB" id="9809788at2"/>
<dbReference type="Pfam" id="PF06904">
    <property type="entry name" value="Extensin-like_C"/>
    <property type="match status" value="1"/>
</dbReference>
<dbReference type="EMBL" id="CP002083">
    <property type="protein sequence ID" value="ADJ21891.1"/>
    <property type="molecule type" value="Genomic_DNA"/>
</dbReference>
<dbReference type="KEGG" id="hdn:Hden_0064"/>
<sequence precursor="true">MVLRRICVFAPLIVLLLSGPALLSGCGTSGTNFVVKDDPWRSPEERACLASGVVRQSAFVRARSALGGPSVCGAETPFEMLAADSGRVTLEPSASLRCPMIPQIDSWVKNVVEPAARYYFRQELAGLKILASYSCRPMNSVDGARISEHAYANALDVGGFKLANGDTISVLRDWNGSEREQAFLRRVHQGSCEYFTTVLSPNYNRLHADHFHLDLARHGRDGLMRICK</sequence>
<keyword evidence="1" id="KW-0732">Signal</keyword>
<evidence type="ECO:0000313" key="3">
    <source>
        <dbReference type="EMBL" id="ADJ21891.1"/>
    </source>
</evidence>
<gene>
    <name evidence="3" type="ordered locus">Hden_0064</name>
</gene>
<accession>D8JPK0</accession>